<dbReference type="InterPro" id="IPR007539">
    <property type="entry name" value="DUF551"/>
</dbReference>
<reference evidence="3" key="1">
    <citation type="journal article" date="2018" name="Genome Announc.">
        <title>First complete genome sequence of Yersinia massiliensis.</title>
        <authorList>
            <person name="Thomas M.C."/>
            <person name="Arling V."/>
            <person name="Goji N."/>
            <person name="Janzen T.W."/>
            <person name="Duceppe M.-O."/>
            <person name="Mathews A."/>
            <person name="Carrillo C."/>
            <person name="Amoako K."/>
        </authorList>
    </citation>
    <scope>NUCLEOTIDE SEQUENCE [LARGE SCALE GENOMIC DNA]</scope>
    <source>
        <strain evidence="3">GTA</strain>
    </source>
</reference>
<evidence type="ECO:0000313" key="2">
    <source>
        <dbReference type="EMBL" id="AVX37805.1"/>
    </source>
</evidence>
<accession>A0ABM6USU0</accession>
<organism evidence="2 3">
    <name type="scientific">Yersinia massiliensis</name>
    <dbReference type="NCBI Taxonomy" id="419257"/>
    <lineage>
        <taxon>Bacteria</taxon>
        <taxon>Pseudomonadati</taxon>
        <taxon>Pseudomonadota</taxon>
        <taxon>Gammaproteobacteria</taxon>
        <taxon>Enterobacterales</taxon>
        <taxon>Yersiniaceae</taxon>
        <taxon>Yersinia</taxon>
    </lineage>
</organism>
<dbReference type="Proteomes" id="UP000240908">
    <property type="component" value="Chromosome"/>
</dbReference>
<name>A0ABM6USU0_9GAMM</name>
<dbReference type="Pfam" id="PF04448">
    <property type="entry name" value="DUF551"/>
    <property type="match status" value="1"/>
</dbReference>
<protein>
    <recommendedName>
        <fullName evidence="1">DUF551 domain-containing protein</fullName>
    </recommendedName>
</protein>
<dbReference type="EMBL" id="CP028487">
    <property type="protein sequence ID" value="AVX37805.1"/>
    <property type="molecule type" value="Genomic_DNA"/>
</dbReference>
<evidence type="ECO:0000313" key="3">
    <source>
        <dbReference type="Proteomes" id="UP000240908"/>
    </source>
</evidence>
<sequence length="244" mass="27481">MGLKGSCMAGRKGMKELDSFTVEEIEEIISSCQQEIHNTPTSDEMPVSPRELLSLARIALAAKRAEPVAYWNDACDLDDGAFSYANDAGCTRPLYTTPQLNSPEIPDYKSALLGLLTNRISKDHLGFFTLAGINKTNLVRAVEVSEAAINFENVPQVDIGECLIPNGWKITQDWIKCSDRLPDKSGDYLVACHYPEFYAKCWVMHVMDFCHTAYETPVMRWYSSDRAPYIKYWMPLPTVPEKPL</sequence>
<feature type="domain" description="DUF551" evidence="1">
    <location>
        <begin position="174"/>
        <end position="241"/>
    </location>
</feature>
<keyword evidence="3" id="KW-1185">Reference proteome</keyword>
<proteinExistence type="predicted"/>
<evidence type="ECO:0000259" key="1">
    <source>
        <dbReference type="Pfam" id="PF04448"/>
    </source>
</evidence>
<gene>
    <name evidence="2" type="ORF">DA391_09100</name>
</gene>